<dbReference type="InParanoid" id="E3J6L7"/>
<gene>
    <name evidence="4" type="ordered locus">FraEuI1c_2766</name>
</gene>
<dbReference type="AlphaFoldDB" id="E3J6L7"/>
<dbReference type="PANTHER" id="PTHR30483:SF6">
    <property type="entry name" value="PERIPLASMIC BINDING PROTEIN OF ABC TRANSPORTER FOR NATURAL AMINO ACIDS"/>
    <property type="match status" value="1"/>
</dbReference>
<proteinExistence type="inferred from homology"/>
<dbReference type="EMBL" id="CP002299">
    <property type="protein sequence ID" value="ADP80793.1"/>
    <property type="molecule type" value="Genomic_DNA"/>
</dbReference>
<dbReference type="InterPro" id="IPR028082">
    <property type="entry name" value="Peripla_BP_I"/>
</dbReference>
<keyword evidence="4" id="KW-0675">Receptor</keyword>
<comment type="similarity">
    <text evidence="1">Belongs to the leucine-binding protein family.</text>
</comment>
<dbReference type="STRING" id="298654.FraEuI1c_2766"/>
<dbReference type="SUPFAM" id="SSF53822">
    <property type="entry name" value="Periplasmic binding protein-like I"/>
    <property type="match status" value="1"/>
</dbReference>
<name>E3J6L7_PSEI1</name>
<dbReference type="HOGENOM" id="CLU_054023_0_0_11"/>
<dbReference type="eggNOG" id="COG0683">
    <property type="taxonomic scope" value="Bacteria"/>
</dbReference>
<dbReference type="Gene3D" id="3.40.50.2300">
    <property type="match status" value="2"/>
</dbReference>
<evidence type="ECO:0000259" key="3">
    <source>
        <dbReference type="Pfam" id="PF13458"/>
    </source>
</evidence>
<evidence type="ECO:0000256" key="1">
    <source>
        <dbReference type="ARBA" id="ARBA00010062"/>
    </source>
</evidence>
<dbReference type="KEGG" id="fri:FraEuI1c_2766"/>
<keyword evidence="2" id="KW-0732">Signal</keyword>
<dbReference type="InterPro" id="IPR028081">
    <property type="entry name" value="Leu-bd"/>
</dbReference>
<dbReference type="Proteomes" id="UP000002484">
    <property type="component" value="Chromosome"/>
</dbReference>
<dbReference type="RefSeq" id="WP_013423911.1">
    <property type="nucleotide sequence ID" value="NC_014666.1"/>
</dbReference>
<evidence type="ECO:0000313" key="4">
    <source>
        <dbReference type="EMBL" id="ADP80793.1"/>
    </source>
</evidence>
<evidence type="ECO:0000256" key="2">
    <source>
        <dbReference type="ARBA" id="ARBA00022729"/>
    </source>
</evidence>
<reference evidence="4 5" key="1">
    <citation type="submission" date="2010-10" db="EMBL/GenBank/DDBJ databases">
        <title>Complete sequence of Frankia sp. EuI1c.</title>
        <authorList>
            <consortium name="US DOE Joint Genome Institute"/>
            <person name="Lucas S."/>
            <person name="Copeland A."/>
            <person name="Lapidus A."/>
            <person name="Cheng J.-F."/>
            <person name="Bruce D."/>
            <person name="Goodwin L."/>
            <person name="Pitluck S."/>
            <person name="Chertkov O."/>
            <person name="Detter J.C."/>
            <person name="Han C."/>
            <person name="Tapia R."/>
            <person name="Land M."/>
            <person name="Hauser L."/>
            <person name="Jeffries C."/>
            <person name="Kyrpides N."/>
            <person name="Ivanova N."/>
            <person name="Mikhailova N."/>
            <person name="Beauchemin N."/>
            <person name="Sen A."/>
            <person name="Sur S.A."/>
            <person name="Gtari M."/>
            <person name="Wall L."/>
            <person name="Tisa L."/>
            <person name="Woyke T."/>
        </authorList>
    </citation>
    <scope>NUCLEOTIDE SEQUENCE [LARGE SCALE GENOMIC DNA]</scope>
    <source>
        <strain evidence="5">DSM 45817 / CECT 9037 / EuI1c</strain>
    </source>
</reference>
<feature type="domain" description="Leucine-binding protein" evidence="3">
    <location>
        <begin position="50"/>
        <end position="378"/>
    </location>
</feature>
<accession>E3J6L7</accession>
<dbReference type="Pfam" id="PF13458">
    <property type="entry name" value="Peripla_BP_6"/>
    <property type="match status" value="1"/>
</dbReference>
<dbReference type="PANTHER" id="PTHR30483">
    <property type="entry name" value="LEUCINE-SPECIFIC-BINDING PROTEIN"/>
    <property type="match status" value="1"/>
</dbReference>
<dbReference type="InterPro" id="IPR051010">
    <property type="entry name" value="BCAA_transport"/>
</dbReference>
<keyword evidence="5" id="KW-1185">Reference proteome</keyword>
<protein>
    <submittedName>
        <fullName evidence="4">Extracellular ligand-binding receptor</fullName>
    </submittedName>
</protein>
<organism evidence="4 5">
    <name type="scientific">Pseudofrankia inefficax (strain DSM 45817 / CECT 9037 / DDB 130130 / EuI1c)</name>
    <name type="common">Frankia inefficax</name>
    <dbReference type="NCBI Taxonomy" id="298654"/>
    <lineage>
        <taxon>Bacteria</taxon>
        <taxon>Bacillati</taxon>
        <taxon>Actinomycetota</taxon>
        <taxon>Actinomycetes</taxon>
        <taxon>Frankiales</taxon>
        <taxon>Frankiaceae</taxon>
        <taxon>Pseudofrankia</taxon>
    </lineage>
</organism>
<sequence precursor="true">MLGTGSSGRRLRIQVGLSLFAAVAVALAACGGSSGTVSGRASSSNSPTVTLKIGVLADITGPLSTIGNAALNGIKAGIEDVKSQGYDVQYTLADTNSTPAGAVIAARRLVDQQHVTAVLTGSAMTFASAPYLQQHQIPVIGPALDGPHWIDDTNMFPTYGYLKPTQVATTIGKLLKQQGVSNVASVGYSLKSAAQAASGYAASAEVAGLRVGYLNTTVPVGSTDVGPLVLAMRNAKIDGFVGPLASATAIAVLTGLRQQGVEVKFAAVQSGYGNDLLKAGPATARNATGAYFLTSYQPVEMNTPATQRFQRALRAVGAPAEPSAATYDGFTAVELLVRGAKATSGTATSSGLIKTLGSITDWDGAGLFGSVRVDFADRTRTSSVGVNDCLFVSRWDGTAFQPVTGATPVCGAAVPGRTVS</sequence>
<dbReference type="OrthoDB" id="3204832at2"/>
<evidence type="ECO:0000313" key="5">
    <source>
        <dbReference type="Proteomes" id="UP000002484"/>
    </source>
</evidence>